<reference evidence="6 7" key="1">
    <citation type="submission" date="2017-12" db="EMBL/GenBank/DDBJ databases">
        <title>Phylogenetic diversity of female urinary microbiome.</title>
        <authorList>
            <person name="Thomas-White K."/>
            <person name="Wolfe A.J."/>
        </authorList>
    </citation>
    <scope>NUCLEOTIDE SEQUENCE [LARGE SCALE GENOMIC DNA]</scope>
    <source>
        <strain evidence="6 7">UMB0064</strain>
    </source>
</reference>
<dbReference type="InterPro" id="IPR011010">
    <property type="entry name" value="DNA_brk_join_enz"/>
</dbReference>
<keyword evidence="3" id="KW-0233">DNA recombination</keyword>
<dbReference type="Pfam" id="PF14659">
    <property type="entry name" value="Phage_int_SAM_3"/>
    <property type="match status" value="1"/>
</dbReference>
<dbReference type="PANTHER" id="PTHR30349">
    <property type="entry name" value="PHAGE INTEGRASE-RELATED"/>
    <property type="match status" value="1"/>
</dbReference>
<dbReference type="EMBL" id="PKGU01000006">
    <property type="protein sequence ID" value="PKZ14033.1"/>
    <property type="molecule type" value="Genomic_DNA"/>
</dbReference>
<feature type="region of interest" description="Disordered" evidence="4">
    <location>
        <begin position="392"/>
        <end position="415"/>
    </location>
</feature>
<proteinExistence type="predicted"/>
<dbReference type="Pfam" id="PF00589">
    <property type="entry name" value="Phage_integrase"/>
    <property type="match status" value="1"/>
</dbReference>
<keyword evidence="1" id="KW-0229">DNA integration</keyword>
<name>A0A2I1M1L6_9BIFI</name>
<dbReference type="InterPro" id="IPR004107">
    <property type="entry name" value="Integrase_SAM-like_N"/>
</dbReference>
<evidence type="ECO:0000313" key="7">
    <source>
        <dbReference type="Proteomes" id="UP000242263"/>
    </source>
</evidence>
<evidence type="ECO:0000259" key="5">
    <source>
        <dbReference type="PROSITE" id="PS51898"/>
    </source>
</evidence>
<dbReference type="Gene3D" id="1.10.150.130">
    <property type="match status" value="1"/>
</dbReference>
<evidence type="ECO:0000256" key="2">
    <source>
        <dbReference type="ARBA" id="ARBA00023125"/>
    </source>
</evidence>
<dbReference type="CDD" id="cd01189">
    <property type="entry name" value="INT_ICEBs1_C_like"/>
    <property type="match status" value="1"/>
</dbReference>
<dbReference type="PANTHER" id="PTHR30349:SF94">
    <property type="entry name" value="INTEGRASE_RECOMBINASE HI_1414-RELATED"/>
    <property type="match status" value="1"/>
</dbReference>
<evidence type="ECO:0000256" key="3">
    <source>
        <dbReference type="ARBA" id="ARBA00023172"/>
    </source>
</evidence>
<dbReference type="InterPro" id="IPR013762">
    <property type="entry name" value="Integrase-like_cat_sf"/>
</dbReference>
<dbReference type="InterPro" id="IPR010998">
    <property type="entry name" value="Integrase_recombinase_N"/>
</dbReference>
<feature type="domain" description="Tyr recombinase" evidence="5">
    <location>
        <begin position="199"/>
        <end position="395"/>
    </location>
</feature>
<dbReference type="GO" id="GO:0006310">
    <property type="term" value="P:DNA recombination"/>
    <property type="evidence" value="ECO:0007669"/>
    <property type="project" value="UniProtKB-KW"/>
</dbReference>
<keyword evidence="2" id="KW-0238">DNA-binding</keyword>
<dbReference type="SUPFAM" id="SSF56349">
    <property type="entry name" value="DNA breaking-rejoining enzymes"/>
    <property type="match status" value="1"/>
</dbReference>
<evidence type="ECO:0000256" key="1">
    <source>
        <dbReference type="ARBA" id="ARBA00022908"/>
    </source>
</evidence>
<comment type="caution">
    <text evidence="6">The sequence shown here is derived from an EMBL/GenBank/DDBJ whole genome shotgun (WGS) entry which is preliminary data.</text>
</comment>
<evidence type="ECO:0000313" key="6">
    <source>
        <dbReference type="EMBL" id="PKZ14033.1"/>
    </source>
</evidence>
<dbReference type="AlphaFoldDB" id="A0A2I1M1L6"/>
<protein>
    <submittedName>
        <fullName evidence="6">Site-specific integrase</fullName>
    </submittedName>
</protein>
<dbReference type="Proteomes" id="UP000242263">
    <property type="component" value="Unassembled WGS sequence"/>
</dbReference>
<accession>A0A2I1M1L6</accession>
<sequence>MVRRSFGQLKKIKRKNGYVYEAKYKTPIEALQDNPQLPEYFTKNVPAEYKAVAEKWLYDAQVSILAGTWTPPARYKHKSLENASITFKEYAEQYVANHRKPDGSELAPTTIAKHKEWLTKYLYPIFGEKDIRFISEQDIKDWWNNFGVDKAGNGAVQRFNTYKLLRSIFRHAVASRLDDTGRTLISSSPCVIQPSRPRKKHESLVAEYDELKILADNMPDYLAISIYLAGVCGLREGEVCALTRKDINLETRQVNISKAVKQVNELGKKRKLIIGSPKSVNSIRKVPIPQWVMPLLEKHLDSFVEPESDALLIKAPRTRSVLAPQQLRANWYKALKQVPRLEGMHFHDLRHTALTHWGEAGASLAQLMEVAGHADIKTVTVYQQISQQQREATAERLNKQARAKREDEPRENNNTDSLLTVLEQLPLEQQASILKALDKMKQAQIISQLPADRQVEMLPLLL</sequence>
<gene>
    <name evidence="6" type="ORF">CYJ32_07355</name>
</gene>
<organism evidence="6 7">
    <name type="scientific">Alloscardovia omnicolens</name>
    <dbReference type="NCBI Taxonomy" id="419015"/>
    <lineage>
        <taxon>Bacteria</taxon>
        <taxon>Bacillati</taxon>
        <taxon>Actinomycetota</taxon>
        <taxon>Actinomycetes</taxon>
        <taxon>Bifidobacteriales</taxon>
        <taxon>Bifidobacteriaceae</taxon>
        <taxon>Alloscardovia</taxon>
    </lineage>
</organism>
<evidence type="ECO:0000256" key="4">
    <source>
        <dbReference type="SAM" id="MobiDB-lite"/>
    </source>
</evidence>
<dbReference type="InterPro" id="IPR002104">
    <property type="entry name" value="Integrase_catalytic"/>
</dbReference>
<dbReference type="PROSITE" id="PS51898">
    <property type="entry name" value="TYR_RECOMBINASE"/>
    <property type="match status" value="1"/>
</dbReference>
<dbReference type="GO" id="GO:0015074">
    <property type="term" value="P:DNA integration"/>
    <property type="evidence" value="ECO:0007669"/>
    <property type="project" value="UniProtKB-KW"/>
</dbReference>
<dbReference type="RefSeq" id="WP_101541572.1">
    <property type="nucleotide sequence ID" value="NZ_PKGU01000006.1"/>
</dbReference>
<feature type="compositionally biased region" description="Basic and acidic residues" evidence="4">
    <location>
        <begin position="392"/>
        <end position="413"/>
    </location>
</feature>
<dbReference type="InterPro" id="IPR050090">
    <property type="entry name" value="Tyrosine_recombinase_XerCD"/>
</dbReference>
<dbReference type="Gene3D" id="1.10.443.10">
    <property type="entry name" value="Intergrase catalytic core"/>
    <property type="match status" value="1"/>
</dbReference>
<dbReference type="GO" id="GO:0003677">
    <property type="term" value="F:DNA binding"/>
    <property type="evidence" value="ECO:0007669"/>
    <property type="project" value="UniProtKB-KW"/>
</dbReference>